<proteinExistence type="predicted"/>
<protein>
    <recommendedName>
        <fullName evidence="4">N-acetyltransferase domain-containing protein</fullName>
    </recommendedName>
</protein>
<dbReference type="RefSeq" id="WP_386821732.1">
    <property type="nucleotide sequence ID" value="NZ_JBHTIF010000001.1"/>
</dbReference>
<feature type="compositionally biased region" description="Low complexity" evidence="1">
    <location>
        <begin position="1"/>
        <end position="18"/>
    </location>
</feature>
<dbReference type="EMBL" id="JBHTIF010000001">
    <property type="protein sequence ID" value="MFD0724048.1"/>
    <property type="molecule type" value="Genomic_DNA"/>
</dbReference>
<evidence type="ECO:0000313" key="3">
    <source>
        <dbReference type="Proteomes" id="UP001597110"/>
    </source>
</evidence>
<evidence type="ECO:0008006" key="4">
    <source>
        <dbReference type="Google" id="ProtNLM"/>
    </source>
</evidence>
<dbReference type="InterPro" id="IPR016181">
    <property type="entry name" value="Acyl_CoA_acyltransferase"/>
</dbReference>
<organism evidence="2 3">
    <name type="scientific">Lysobacter brunescens</name>
    <dbReference type="NCBI Taxonomy" id="262323"/>
    <lineage>
        <taxon>Bacteria</taxon>
        <taxon>Pseudomonadati</taxon>
        <taxon>Pseudomonadota</taxon>
        <taxon>Gammaproteobacteria</taxon>
        <taxon>Lysobacterales</taxon>
        <taxon>Lysobacteraceae</taxon>
        <taxon>Lysobacter</taxon>
    </lineage>
</organism>
<reference evidence="3" key="1">
    <citation type="journal article" date="2019" name="Int. J. Syst. Evol. Microbiol.">
        <title>The Global Catalogue of Microorganisms (GCM) 10K type strain sequencing project: providing services to taxonomists for standard genome sequencing and annotation.</title>
        <authorList>
            <consortium name="The Broad Institute Genomics Platform"/>
            <consortium name="The Broad Institute Genome Sequencing Center for Infectious Disease"/>
            <person name="Wu L."/>
            <person name="Ma J."/>
        </authorList>
    </citation>
    <scope>NUCLEOTIDE SEQUENCE [LARGE SCALE GENOMIC DNA]</scope>
    <source>
        <strain evidence="3">CCUG 55585</strain>
    </source>
</reference>
<comment type="caution">
    <text evidence="2">The sequence shown here is derived from an EMBL/GenBank/DDBJ whole genome shotgun (WGS) entry which is preliminary data.</text>
</comment>
<name>A0ABW2Y7K2_9GAMM</name>
<evidence type="ECO:0000256" key="1">
    <source>
        <dbReference type="SAM" id="MobiDB-lite"/>
    </source>
</evidence>
<accession>A0ABW2Y7K2</accession>
<evidence type="ECO:0000313" key="2">
    <source>
        <dbReference type="EMBL" id="MFD0724048.1"/>
    </source>
</evidence>
<feature type="region of interest" description="Disordered" evidence="1">
    <location>
        <begin position="1"/>
        <end position="21"/>
    </location>
</feature>
<dbReference type="Gene3D" id="3.40.630.30">
    <property type="match status" value="1"/>
</dbReference>
<gene>
    <name evidence="2" type="ORF">ACFQ0E_00400</name>
</gene>
<dbReference type="SUPFAM" id="SSF55729">
    <property type="entry name" value="Acyl-CoA N-acyltransferases (Nat)"/>
    <property type="match status" value="1"/>
</dbReference>
<sequence>MSDATTPAQAPVAPQYAAHDGDAARDRDAVLAAWRGNLGQAARMAAKYDWFYLGAPAGMPVMQLLAHVGSDAPVGVCSAGRRRMLREGREIRAGVLVDLAVTPEHRSLGPALILQQGLFAAGRRELDQLYGFPNPKAAPVFKRIGYRKLGEMVRHARVVRHAPYVQRRAPTLPAPLADALGAFFDLGTALRDRLRFRGTGALHATWCDHAPDIDALWSASPKPAALTAIRDAAHLRWRFDDAPTDAALPPFRHLLLRDARGDAAWFATRAENATRTLHVHDAWTRDGGATPSHAILLALLRAAHQAGFAVISVELATNAERLQPWRDLGFEARSRRPVFGTDFRDGADGDTDLHLTSADEDE</sequence>
<dbReference type="Proteomes" id="UP001597110">
    <property type="component" value="Unassembled WGS sequence"/>
</dbReference>
<keyword evidence="3" id="KW-1185">Reference proteome</keyword>